<reference evidence="2" key="1">
    <citation type="journal article" date="2020" name="Stud. Mycol.">
        <title>101 Dothideomycetes genomes: a test case for predicting lifestyles and emergence of pathogens.</title>
        <authorList>
            <person name="Haridas S."/>
            <person name="Albert R."/>
            <person name="Binder M."/>
            <person name="Bloem J."/>
            <person name="Labutti K."/>
            <person name="Salamov A."/>
            <person name="Andreopoulos B."/>
            <person name="Baker S."/>
            <person name="Barry K."/>
            <person name="Bills G."/>
            <person name="Bluhm B."/>
            <person name="Cannon C."/>
            <person name="Castanera R."/>
            <person name="Culley D."/>
            <person name="Daum C."/>
            <person name="Ezra D."/>
            <person name="Gonzalez J."/>
            <person name="Henrissat B."/>
            <person name="Kuo A."/>
            <person name="Liang C."/>
            <person name="Lipzen A."/>
            <person name="Lutzoni F."/>
            <person name="Magnuson J."/>
            <person name="Mondo S."/>
            <person name="Nolan M."/>
            <person name="Ohm R."/>
            <person name="Pangilinan J."/>
            <person name="Park H.-J."/>
            <person name="Ramirez L."/>
            <person name="Alfaro M."/>
            <person name="Sun H."/>
            <person name="Tritt A."/>
            <person name="Yoshinaga Y."/>
            <person name="Zwiers L.-H."/>
            <person name="Turgeon B."/>
            <person name="Goodwin S."/>
            <person name="Spatafora J."/>
            <person name="Crous P."/>
            <person name="Grigoriev I."/>
        </authorList>
    </citation>
    <scope>NUCLEOTIDE SEQUENCE</scope>
    <source>
        <strain evidence="2">Tuck. ex Michener</strain>
    </source>
</reference>
<name>A0A6A6H758_VIRVR</name>
<organism evidence="2 3">
    <name type="scientific">Viridothelium virens</name>
    <name type="common">Speckled blister lichen</name>
    <name type="synonym">Trypethelium virens</name>
    <dbReference type="NCBI Taxonomy" id="1048519"/>
    <lineage>
        <taxon>Eukaryota</taxon>
        <taxon>Fungi</taxon>
        <taxon>Dikarya</taxon>
        <taxon>Ascomycota</taxon>
        <taxon>Pezizomycotina</taxon>
        <taxon>Dothideomycetes</taxon>
        <taxon>Dothideomycetes incertae sedis</taxon>
        <taxon>Trypetheliales</taxon>
        <taxon>Trypetheliaceae</taxon>
        <taxon>Viridothelium</taxon>
    </lineage>
</organism>
<feature type="compositionally biased region" description="Pro residues" evidence="1">
    <location>
        <begin position="445"/>
        <end position="455"/>
    </location>
</feature>
<feature type="compositionally biased region" description="Basic and acidic residues" evidence="1">
    <location>
        <begin position="121"/>
        <end position="131"/>
    </location>
</feature>
<feature type="region of interest" description="Disordered" evidence="1">
    <location>
        <begin position="623"/>
        <end position="781"/>
    </location>
</feature>
<dbReference type="EMBL" id="ML991806">
    <property type="protein sequence ID" value="KAF2233530.1"/>
    <property type="molecule type" value="Genomic_DNA"/>
</dbReference>
<evidence type="ECO:0000313" key="3">
    <source>
        <dbReference type="Proteomes" id="UP000800092"/>
    </source>
</evidence>
<keyword evidence="3" id="KW-1185">Reference proteome</keyword>
<dbReference type="AlphaFoldDB" id="A0A6A6H758"/>
<feature type="region of interest" description="Disordered" evidence="1">
    <location>
        <begin position="1"/>
        <end position="598"/>
    </location>
</feature>
<feature type="compositionally biased region" description="Basic and acidic residues" evidence="1">
    <location>
        <begin position="320"/>
        <end position="334"/>
    </location>
</feature>
<feature type="compositionally biased region" description="Polar residues" evidence="1">
    <location>
        <begin position="179"/>
        <end position="239"/>
    </location>
</feature>
<feature type="compositionally biased region" description="Basic and acidic residues" evidence="1">
    <location>
        <begin position="701"/>
        <end position="721"/>
    </location>
</feature>
<protein>
    <submittedName>
        <fullName evidence="2">Uncharacterized protein</fullName>
    </submittedName>
</protein>
<feature type="compositionally biased region" description="Basic and acidic residues" evidence="1">
    <location>
        <begin position="240"/>
        <end position="268"/>
    </location>
</feature>
<proteinExistence type="predicted"/>
<feature type="compositionally biased region" description="Basic and acidic residues" evidence="1">
    <location>
        <begin position="352"/>
        <end position="373"/>
    </location>
</feature>
<feature type="compositionally biased region" description="Basic and acidic residues" evidence="1">
    <location>
        <begin position="567"/>
        <end position="581"/>
    </location>
</feature>
<evidence type="ECO:0000256" key="1">
    <source>
        <dbReference type="SAM" id="MobiDB-lite"/>
    </source>
</evidence>
<accession>A0A6A6H758</accession>
<sequence length="781" mass="84824">MTSRMRRKLGINVAPLKLPSRSQDKALRQTLDPDQLSPPPQAFSVRDPPLSPKTEYQLRQACAALGRDSKPSGSGLNPPPQRPSRAKGEKSHARGGSDVQHSESEGALTDFEMLEPSKFSYKPDADLKDLLGEPVGSAQAAPANIGRRREPMGLSTEGPRPKGRQKSFTAPTAPDLVQPSDTRTKTSAHAESCDTATSTPHTGSSDMPWATSTAPTSEAITPARSSNRGSNQHVLSEQEVSSRTDEAAAEWLRIERDKRRNQESKRDVQLNTQTPAPVPYTAGVTERPPSRARSTSRARSIKDAVQNYIRPGAPHGSRSSSRESFRSLKSDRQRSPTAGKWRSWSLTRNKSTRHESRPGSRDGRSSGRDESNRGRSTTKPEINLNRELPPLPSLDNWQEPEPEPEPTTPSTHIASLMRPSADSQHARSRPAIGSASGSQPQSPIELPPNELPPHPRIAHRRNHSDHAQTIISPHPPRTSSRHGNHECIRHTPVQPPAAPNLASFPRSTPVNKPSAPSAQNTPTASTKSRGQSLVSRIRSASQSSIKAPSIPSVPSRPGTSMPVRQSNDLDRDDPIPRKSIDVTKAAWGNQPSQRGEDAYALTQTKTVGLTNGLAAIYHRPAADEALPDGDGTNGKVTGLRKRSATGAPQTTNVVTSPSRELHSSSGASNAHSLKRQISSELKRDGTVTPWEYAGKEPPLPHLDEDRGRKKNADIRNGETTRLRSKFARFFSSTTSNAATPAKQKPKRGGEWASTFDAMQRHTGRTSQDAEDDSAPPPRIGY</sequence>
<feature type="compositionally biased region" description="Polar residues" evidence="1">
    <location>
        <begin position="646"/>
        <end position="679"/>
    </location>
</feature>
<dbReference type="OrthoDB" id="5430532at2759"/>
<gene>
    <name evidence="2" type="ORF">EV356DRAFT_205250</name>
</gene>
<evidence type="ECO:0000313" key="2">
    <source>
        <dbReference type="EMBL" id="KAF2233530.1"/>
    </source>
</evidence>
<feature type="compositionally biased region" description="Polar residues" evidence="1">
    <location>
        <begin position="505"/>
        <end position="546"/>
    </location>
</feature>
<dbReference type="Proteomes" id="UP000800092">
    <property type="component" value="Unassembled WGS sequence"/>
</dbReference>